<evidence type="ECO:0000259" key="1">
    <source>
        <dbReference type="PROSITE" id="PS50191"/>
    </source>
</evidence>
<keyword evidence="4" id="KW-1185">Reference proteome</keyword>
<dbReference type="InterPro" id="IPR036273">
    <property type="entry name" value="CRAL/TRIO_N_dom_sf"/>
</dbReference>
<dbReference type="InterPro" id="IPR001251">
    <property type="entry name" value="CRAL-TRIO_dom"/>
</dbReference>
<reference evidence="3" key="2">
    <citation type="submission" date="2018-11" db="EMBL/GenBank/DDBJ databases">
        <title>Trombidioid mite genomics.</title>
        <authorList>
            <person name="Dong X."/>
        </authorList>
    </citation>
    <scope>NUCLEOTIDE SEQUENCE</scope>
    <source>
        <strain evidence="3">UoL-WK</strain>
    </source>
</reference>
<dbReference type="InterPro" id="IPR053012">
    <property type="entry name" value="ER-organelle_contact"/>
</dbReference>
<name>A0A3S3NM41_9ACAR</name>
<evidence type="ECO:0000313" key="2">
    <source>
        <dbReference type="EMBL" id="RWS00785.1"/>
    </source>
</evidence>
<accession>A0A3S3NM41</accession>
<protein>
    <submittedName>
        <fullName evidence="3">Motile sperm domain-containing protein 2-like protein</fullName>
    </submittedName>
</protein>
<gene>
    <name evidence="3" type="ORF">B4U79_16644</name>
    <name evidence="2" type="ORF">B4U79_16816</name>
</gene>
<dbReference type="OrthoDB" id="6410249at2759"/>
<dbReference type="GO" id="GO:0140284">
    <property type="term" value="C:endoplasmic reticulum-endosome membrane contact site"/>
    <property type="evidence" value="ECO:0007669"/>
    <property type="project" value="TreeGrafter"/>
</dbReference>
<dbReference type="InterPro" id="IPR036865">
    <property type="entry name" value="CRAL-TRIO_dom_sf"/>
</dbReference>
<reference evidence="3 4" key="1">
    <citation type="journal article" date="2018" name="Gigascience">
        <title>Genomes of trombidid mites reveal novel predicted allergens and laterally-transferred genes associated with secondary metabolism.</title>
        <authorList>
            <person name="Dong X."/>
            <person name="Chaisiri K."/>
            <person name="Xia D."/>
            <person name="Armstrong S.D."/>
            <person name="Fang Y."/>
            <person name="Donnelly M.J."/>
            <person name="Kadowaki T."/>
            <person name="McGarry J.W."/>
            <person name="Darby A.C."/>
            <person name="Makepeace B.L."/>
        </authorList>
    </citation>
    <scope>NUCLEOTIDE SEQUENCE [LARGE SCALE GENOMIC DNA]</scope>
    <source>
        <strain evidence="3">UoL-WK</strain>
    </source>
</reference>
<dbReference type="PANTHER" id="PTHR46384:SF1">
    <property type="entry name" value="MOTILE SPERM DOMAIN-CONTAINING PROTEIN 2"/>
    <property type="match status" value="1"/>
</dbReference>
<feature type="domain" description="CRAL-TRIO" evidence="1">
    <location>
        <begin position="79"/>
        <end position="236"/>
    </location>
</feature>
<sequence>MEANIDKLNAIREELLKVFEGDPRLFDANDVNKIVMNDNYLNRFLQRQRGDLKKAIDFVKQTLIWRKQEGLTKMNDSFIPRELYEIGGSLIYGTDVEGNAVMYMRAKYSKMPKEIRGAMERMMYFYVYKVLEKGLFEENDKGWTLVLDLSGISVCHCDPQAVFSALKMLHHMPSGIKRILIFDFPYFAKPLFKFALSLTPTEWRNLIQFVNLKQLQKLISPEKLPSFFENPQSKFESEIPADAKYIDEIDLTEIGLNSENKKIFKNYIEKIRNI</sequence>
<proteinExistence type="predicted"/>
<comment type="caution">
    <text evidence="3">The sequence shown here is derived from an EMBL/GenBank/DDBJ whole genome shotgun (WGS) entry which is preliminary data.</text>
</comment>
<dbReference type="Proteomes" id="UP000285301">
    <property type="component" value="Unassembled WGS sequence"/>
</dbReference>
<dbReference type="CDD" id="cd00170">
    <property type="entry name" value="SEC14"/>
    <property type="match status" value="1"/>
</dbReference>
<dbReference type="PANTHER" id="PTHR46384">
    <property type="entry name" value="MOTILE SPERM DOMAIN-CONTAINING PROTEIN 2"/>
    <property type="match status" value="1"/>
</dbReference>
<evidence type="ECO:0000313" key="4">
    <source>
        <dbReference type="Proteomes" id="UP000285301"/>
    </source>
</evidence>
<dbReference type="GO" id="GO:0012505">
    <property type="term" value="C:endomembrane system"/>
    <property type="evidence" value="ECO:0007669"/>
    <property type="project" value="TreeGrafter"/>
</dbReference>
<dbReference type="EMBL" id="NCKU01008082">
    <property type="protein sequence ID" value="RWS02160.1"/>
    <property type="molecule type" value="Genomic_DNA"/>
</dbReference>
<dbReference type="SUPFAM" id="SSF46938">
    <property type="entry name" value="CRAL/TRIO N-terminal domain"/>
    <property type="match status" value="1"/>
</dbReference>
<evidence type="ECO:0000313" key="3">
    <source>
        <dbReference type="EMBL" id="RWS02160.1"/>
    </source>
</evidence>
<dbReference type="Pfam" id="PF00650">
    <property type="entry name" value="CRAL_TRIO"/>
    <property type="match status" value="1"/>
</dbReference>
<dbReference type="SUPFAM" id="SSF52087">
    <property type="entry name" value="CRAL/TRIO domain"/>
    <property type="match status" value="1"/>
</dbReference>
<dbReference type="EMBL" id="NCKU01010508">
    <property type="protein sequence ID" value="RWS00785.1"/>
    <property type="molecule type" value="Genomic_DNA"/>
</dbReference>
<dbReference type="AlphaFoldDB" id="A0A3S3NM41"/>
<dbReference type="Gene3D" id="3.40.525.10">
    <property type="entry name" value="CRAL-TRIO lipid binding domain"/>
    <property type="match status" value="1"/>
</dbReference>
<organism evidence="3 4">
    <name type="scientific">Dinothrombium tinctorium</name>
    <dbReference type="NCBI Taxonomy" id="1965070"/>
    <lineage>
        <taxon>Eukaryota</taxon>
        <taxon>Metazoa</taxon>
        <taxon>Ecdysozoa</taxon>
        <taxon>Arthropoda</taxon>
        <taxon>Chelicerata</taxon>
        <taxon>Arachnida</taxon>
        <taxon>Acari</taxon>
        <taxon>Acariformes</taxon>
        <taxon>Trombidiformes</taxon>
        <taxon>Prostigmata</taxon>
        <taxon>Anystina</taxon>
        <taxon>Parasitengona</taxon>
        <taxon>Trombidioidea</taxon>
        <taxon>Trombidiidae</taxon>
        <taxon>Dinothrombium</taxon>
    </lineage>
</organism>
<dbReference type="SMART" id="SM00516">
    <property type="entry name" value="SEC14"/>
    <property type="match status" value="1"/>
</dbReference>
<dbReference type="PROSITE" id="PS50191">
    <property type="entry name" value="CRAL_TRIO"/>
    <property type="match status" value="1"/>
</dbReference>